<dbReference type="EMBL" id="CANHGI010000001">
    <property type="protein sequence ID" value="CAI5439677.1"/>
    <property type="molecule type" value="Genomic_DNA"/>
</dbReference>
<dbReference type="PANTHER" id="PTHR44337">
    <property type="entry name" value="CARCINOEMBRYONIC ANTIGEN-RELATED CELL ADHESION MOLECULE 8"/>
    <property type="match status" value="1"/>
</dbReference>
<name>A0A9P1I6M4_9PELO</name>
<protein>
    <recommendedName>
        <fullName evidence="6">Ig-like domain-containing protein</fullName>
    </recommendedName>
</protein>
<dbReference type="InterPro" id="IPR003598">
    <property type="entry name" value="Ig_sub2"/>
</dbReference>
<feature type="signal peptide" evidence="5">
    <location>
        <begin position="1"/>
        <end position="17"/>
    </location>
</feature>
<evidence type="ECO:0000313" key="7">
    <source>
        <dbReference type="EMBL" id="CAI5439677.1"/>
    </source>
</evidence>
<dbReference type="Gene3D" id="2.60.40.10">
    <property type="entry name" value="Immunoglobulins"/>
    <property type="match status" value="1"/>
</dbReference>
<dbReference type="PANTHER" id="PTHR44337:SF20">
    <property type="entry name" value="CARCINOEMBRYONIC ANTIGEN-RELATED CELL ADHESION MOLECULE 5-RELATED"/>
    <property type="match status" value="1"/>
</dbReference>
<keyword evidence="1 5" id="KW-0732">Signal</keyword>
<accession>A0A9P1I6M4</accession>
<keyword evidence="4" id="KW-0393">Immunoglobulin domain</keyword>
<evidence type="ECO:0000256" key="3">
    <source>
        <dbReference type="ARBA" id="ARBA00023180"/>
    </source>
</evidence>
<sequence>MNKIAIFLLIFPLVCYCQVIVVGNLAVVANPHSHISLPHPRTLKVDIPNLWCGAQKLQEHVDVEYGEFTKLENGKVSVGVENQGKIYLEIGQNVSVNVVGRYRCEVRTLDKEIHSGNLIIYLPPVLNFPSFSNAKELPNAKPPHVIGAERKGFQNEKITLECPVLSNPEPLVRWEKDGEAIAPSNSTQFDGNNLILEPLNLEHSGKYRCIAENSFPLFVDGPSMPHLLQYDQTVKVL</sequence>
<gene>
    <name evidence="7" type="ORF">CAMP_LOCUS2314</name>
</gene>
<dbReference type="InterPro" id="IPR007110">
    <property type="entry name" value="Ig-like_dom"/>
</dbReference>
<keyword evidence="3" id="KW-0325">Glycoprotein</keyword>
<dbReference type="OrthoDB" id="5970915at2759"/>
<dbReference type="SMART" id="SM00408">
    <property type="entry name" value="IGc2"/>
    <property type="match status" value="1"/>
</dbReference>
<dbReference type="SUPFAM" id="SSF48726">
    <property type="entry name" value="Immunoglobulin"/>
    <property type="match status" value="1"/>
</dbReference>
<evidence type="ECO:0000256" key="1">
    <source>
        <dbReference type="ARBA" id="ARBA00022729"/>
    </source>
</evidence>
<organism evidence="7 8">
    <name type="scientific">Caenorhabditis angaria</name>
    <dbReference type="NCBI Taxonomy" id="860376"/>
    <lineage>
        <taxon>Eukaryota</taxon>
        <taxon>Metazoa</taxon>
        <taxon>Ecdysozoa</taxon>
        <taxon>Nematoda</taxon>
        <taxon>Chromadorea</taxon>
        <taxon>Rhabditida</taxon>
        <taxon>Rhabditina</taxon>
        <taxon>Rhabditomorpha</taxon>
        <taxon>Rhabditoidea</taxon>
        <taxon>Rhabditidae</taxon>
        <taxon>Peloderinae</taxon>
        <taxon>Caenorhabditis</taxon>
    </lineage>
</organism>
<evidence type="ECO:0000259" key="6">
    <source>
        <dbReference type="PROSITE" id="PS50835"/>
    </source>
</evidence>
<dbReference type="Pfam" id="PF13927">
    <property type="entry name" value="Ig_3"/>
    <property type="match status" value="1"/>
</dbReference>
<keyword evidence="2" id="KW-1015">Disulfide bond</keyword>
<reference evidence="7" key="1">
    <citation type="submission" date="2022-11" db="EMBL/GenBank/DDBJ databases">
        <authorList>
            <person name="Kikuchi T."/>
        </authorList>
    </citation>
    <scope>NUCLEOTIDE SEQUENCE</scope>
    <source>
        <strain evidence="7">PS1010</strain>
    </source>
</reference>
<dbReference type="AlphaFoldDB" id="A0A9P1I6M4"/>
<dbReference type="InterPro" id="IPR058814">
    <property type="entry name" value="ZIG1/7_N"/>
</dbReference>
<feature type="domain" description="Ig-like" evidence="6">
    <location>
        <begin position="143"/>
        <end position="214"/>
    </location>
</feature>
<evidence type="ECO:0000256" key="5">
    <source>
        <dbReference type="SAM" id="SignalP"/>
    </source>
</evidence>
<evidence type="ECO:0000256" key="2">
    <source>
        <dbReference type="ARBA" id="ARBA00023157"/>
    </source>
</evidence>
<evidence type="ECO:0000313" key="8">
    <source>
        <dbReference type="Proteomes" id="UP001152747"/>
    </source>
</evidence>
<dbReference type="PROSITE" id="PS50835">
    <property type="entry name" value="IG_LIKE"/>
    <property type="match status" value="1"/>
</dbReference>
<dbReference type="Pfam" id="PF26428">
    <property type="entry name" value="Zwei_Ig_N"/>
    <property type="match status" value="1"/>
</dbReference>
<dbReference type="InterPro" id="IPR013783">
    <property type="entry name" value="Ig-like_fold"/>
</dbReference>
<evidence type="ECO:0000256" key="4">
    <source>
        <dbReference type="ARBA" id="ARBA00023319"/>
    </source>
</evidence>
<dbReference type="Proteomes" id="UP001152747">
    <property type="component" value="Unassembled WGS sequence"/>
</dbReference>
<dbReference type="InterPro" id="IPR052598">
    <property type="entry name" value="IgSF_CEA-related"/>
</dbReference>
<comment type="caution">
    <text evidence="7">The sequence shown here is derived from an EMBL/GenBank/DDBJ whole genome shotgun (WGS) entry which is preliminary data.</text>
</comment>
<dbReference type="InterPro" id="IPR036179">
    <property type="entry name" value="Ig-like_dom_sf"/>
</dbReference>
<proteinExistence type="predicted"/>
<dbReference type="CDD" id="cd00096">
    <property type="entry name" value="Ig"/>
    <property type="match status" value="1"/>
</dbReference>
<feature type="chain" id="PRO_5040460665" description="Ig-like domain-containing protein" evidence="5">
    <location>
        <begin position="18"/>
        <end position="237"/>
    </location>
</feature>
<keyword evidence="8" id="KW-1185">Reference proteome</keyword>